<evidence type="ECO:0000259" key="4">
    <source>
        <dbReference type="PROSITE" id="PS50995"/>
    </source>
</evidence>
<dbReference type="InterPro" id="IPR036388">
    <property type="entry name" value="WH-like_DNA-bd_sf"/>
</dbReference>
<dbReference type="InterPro" id="IPR023187">
    <property type="entry name" value="Tscrpt_reg_MarR-type_CS"/>
</dbReference>
<evidence type="ECO:0000256" key="2">
    <source>
        <dbReference type="ARBA" id="ARBA00023125"/>
    </source>
</evidence>
<dbReference type="PRINTS" id="PR00598">
    <property type="entry name" value="HTHMARR"/>
</dbReference>
<comment type="caution">
    <text evidence="5">The sequence shown here is derived from an EMBL/GenBank/DDBJ whole genome shotgun (WGS) entry which is preliminary data.</text>
</comment>
<dbReference type="GO" id="GO:0003677">
    <property type="term" value="F:DNA binding"/>
    <property type="evidence" value="ECO:0007669"/>
    <property type="project" value="UniProtKB-KW"/>
</dbReference>
<dbReference type="SMART" id="SM00347">
    <property type="entry name" value="HTH_MARR"/>
    <property type="match status" value="1"/>
</dbReference>
<keyword evidence="3" id="KW-0804">Transcription</keyword>
<dbReference type="Pfam" id="PF01047">
    <property type="entry name" value="MarR"/>
    <property type="match status" value="1"/>
</dbReference>
<sequence length="124" mass="14115">MHIRDELTAAGVKITLEQVGILFLLKEENGRAMSQLSRLLFLDNSTITGLIDRLEKSGFVLRKANPKDRRIFLIHITGQGIKEVNKAKTVINLVNDEIKTDFSKEEIESFQKILNSFVVKFKKA</sequence>
<dbReference type="Gene3D" id="1.10.10.10">
    <property type="entry name" value="Winged helix-like DNA-binding domain superfamily/Winged helix DNA-binding domain"/>
    <property type="match status" value="1"/>
</dbReference>
<dbReference type="GO" id="GO:0003700">
    <property type="term" value="F:DNA-binding transcription factor activity"/>
    <property type="evidence" value="ECO:0007669"/>
    <property type="project" value="InterPro"/>
</dbReference>
<dbReference type="EMBL" id="JACNIG010000396">
    <property type="protein sequence ID" value="MBC8434192.1"/>
    <property type="molecule type" value="Genomic_DNA"/>
</dbReference>
<evidence type="ECO:0000256" key="1">
    <source>
        <dbReference type="ARBA" id="ARBA00023015"/>
    </source>
</evidence>
<evidence type="ECO:0000313" key="5">
    <source>
        <dbReference type="EMBL" id="MBC8434192.1"/>
    </source>
</evidence>
<organism evidence="5 6">
    <name type="scientific">Candidatus Desulfatibia vada</name>
    <dbReference type="NCBI Taxonomy" id="2841696"/>
    <lineage>
        <taxon>Bacteria</taxon>
        <taxon>Pseudomonadati</taxon>
        <taxon>Thermodesulfobacteriota</taxon>
        <taxon>Desulfobacteria</taxon>
        <taxon>Desulfobacterales</taxon>
        <taxon>Desulfobacterales incertae sedis</taxon>
        <taxon>Candidatus Desulfatibia</taxon>
    </lineage>
</organism>
<dbReference type="PANTHER" id="PTHR42756">
    <property type="entry name" value="TRANSCRIPTIONAL REGULATOR, MARR"/>
    <property type="match status" value="1"/>
</dbReference>
<gene>
    <name evidence="5" type="ORF">H8D96_19970</name>
</gene>
<keyword evidence="1" id="KW-0805">Transcription regulation</keyword>
<dbReference type="PROSITE" id="PS01117">
    <property type="entry name" value="HTH_MARR_1"/>
    <property type="match status" value="1"/>
</dbReference>
<dbReference type="InterPro" id="IPR000835">
    <property type="entry name" value="HTH_MarR-typ"/>
</dbReference>
<evidence type="ECO:0000256" key="3">
    <source>
        <dbReference type="ARBA" id="ARBA00023163"/>
    </source>
</evidence>
<dbReference type="InterPro" id="IPR036390">
    <property type="entry name" value="WH_DNA-bd_sf"/>
</dbReference>
<feature type="domain" description="HTH marR-type" evidence="4">
    <location>
        <begin position="1"/>
        <end position="119"/>
    </location>
</feature>
<dbReference type="AlphaFoldDB" id="A0A8J6P5T6"/>
<evidence type="ECO:0000313" key="6">
    <source>
        <dbReference type="Proteomes" id="UP000605201"/>
    </source>
</evidence>
<proteinExistence type="predicted"/>
<dbReference type="PROSITE" id="PS50995">
    <property type="entry name" value="HTH_MARR_2"/>
    <property type="match status" value="1"/>
</dbReference>
<dbReference type="SUPFAM" id="SSF46785">
    <property type="entry name" value="Winged helix' DNA-binding domain"/>
    <property type="match status" value="1"/>
</dbReference>
<keyword evidence="2" id="KW-0238">DNA-binding</keyword>
<protein>
    <submittedName>
        <fullName evidence="5">MarR family transcriptional regulator</fullName>
    </submittedName>
</protein>
<dbReference type="PANTHER" id="PTHR42756:SF1">
    <property type="entry name" value="TRANSCRIPTIONAL REPRESSOR OF EMRAB OPERON"/>
    <property type="match status" value="1"/>
</dbReference>
<accession>A0A8J6P5T6</accession>
<dbReference type="Proteomes" id="UP000605201">
    <property type="component" value="Unassembled WGS sequence"/>
</dbReference>
<reference evidence="5 6" key="1">
    <citation type="submission" date="2020-08" db="EMBL/GenBank/DDBJ databases">
        <title>Bridging the membrane lipid divide: bacteria of the FCB group superphylum have the potential to synthesize archaeal ether lipids.</title>
        <authorList>
            <person name="Villanueva L."/>
            <person name="Von Meijenfeldt F.A.B."/>
            <person name="Westbye A.B."/>
            <person name="Yadav S."/>
            <person name="Hopmans E.C."/>
            <person name="Dutilh B.E."/>
            <person name="Sinninghe Damste J.S."/>
        </authorList>
    </citation>
    <scope>NUCLEOTIDE SEQUENCE [LARGE SCALE GENOMIC DNA]</scope>
    <source>
        <strain evidence="5">NIOZ-UU17</strain>
    </source>
</reference>
<name>A0A8J6P5T6_9BACT</name>